<evidence type="ECO:0000313" key="14">
    <source>
        <dbReference type="EMBL" id="AHH45177.1"/>
    </source>
</evidence>
<keyword evidence="6 13" id="KW-1133">Transmembrane helix</keyword>
<dbReference type="Pfam" id="PF01066">
    <property type="entry name" value="CDP-OH_P_transf"/>
    <property type="match status" value="1"/>
</dbReference>
<dbReference type="EMBL" id="CP007154">
    <property type="protein sequence ID" value="AHH45177.1"/>
    <property type="molecule type" value="Genomic_DNA"/>
</dbReference>
<dbReference type="PATRIC" id="fig|743966.3.peg.163"/>
<dbReference type="GO" id="GO:0046474">
    <property type="term" value="P:glycerophospholipid biosynthetic process"/>
    <property type="evidence" value="ECO:0007669"/>
    <property type="project" value="TreeGrafter"/>
</dbReference>
<evidence type="ECO:0000313" key="15">
    <source>
        <dbReference type="Proteomes" id="UP000019229"/>
    </source>
</evidence>
<evidence type="ECO:0000256" key="4">
    <source>
        <dbReference type="ARBA" id="ARBA00022679"/>
    </source>
</evidence>
<dbReference type="OrthoDB" id="9796672at2"/>
<dbReference type="PIRSF" id="PIRSF000847">
    <property type="entry name" value="Phos_ph_gly_syn"/>
    <property type="match status" value="1"/>
</dbReference>
<dbReference type="eggNOG" id="COG0558">
    <property type="taxonomic scope" value="Bacteria"/>
</dbReference>
<dbReference type="AlphaFoldDB" id="W5USS1"/>
<dbReference type="KEGG" id="mbc:MYB_00825"/>
<feature type="transmembrane region" description="Helical" evidence="13">
    <location>
        <begin position="89"/>
        <end position="115"/>
    </location>
</feature>
<evidence type="ECO:0000256" key="8">
    <source>
        <dbReference type="ARBA" id="ARBA00023136"/>
    </source>
</evidence>
<evidence type="ECO:0000256" key="13">
    <source>
        <dbReference type="SAM" id="Phobius"/>
    </source>
</evidence>
<keyword evidence="9" id="KW-0594">Phospholipid biosynthesis</keyword>
<dbReference type="HOGENOM" id="CLU_051314_2_3_14"/>
<evidence type="ECO:0000256" key="7">
    <source>
        <dbReference type="ARBA" id="ARBA00023098"/>
    </source>
</evidence>
<dbReference type="GO" id="GO:0008444">
    <property type="term" value="F:CDP-diacylglycerol-glycerol-3-phosphate 3-phosphatidyltransferase activity"/>
    <property type="evidence" value="ECO:0007669"/>
    <property type="project" value="UniProtKB-UniRule"/>
</dbReference>
<keyword evidence="3" id="KW-0444">Lipid biosynthesis</keyword>
<dbReference type="PANTHER" id="PTHR14269:SF62">
    <property type="entry name" value="CDP-DIACYLGLYCEROL--GLYCEROL-3-PHOSPHATE 3-PHOSPHATIDYLTRANSFERASE 1, CHLOROPLASTIC"/>
    <property type="match status" value="1"/>
</dbReference>
<dbReference type="EC" id="2.7.8.5" evidence="11"/>
<evidence type="ECO:0000256" key="9">
    <source>
        <dbReference type="ARBA" id="ARBA00023209"/>
    </source>
</evidence>
<gene>
    <name evidence="14" type="primary">pgsA</name>
    <name evidence="14" type="ORF">MYB_00825</name>
</gene>
<dbReference type="InterPro" id="IPR050324">
    <property type="entry name" value="CDP-alcohol_PTase-I"/>
</dbReference>
<keyword evidence="10" id="KW-1208">Phospholipid metabolism</keyword>
<keyword evidence="5 13" id="KW-0812">Transmembrane</keyword>
<dbReference type="InterPro" id="IPR048254">
    <property type="entry name" value="CDP_ALCOHOL_P_TRANSF_CS"/>
</dbReference>
<feature type="transmembrane region" description="Helical" evidence="13">
    <location>
        <begin position="167"/>
        <end position="188"/>
    </location>
</feature>
<comment type="subcellular location">
    <subcellularLocation>
        <location evidence="1">Membrane</location>
        <topology evidence="1">Multi-pass membrane protein</topology>
    </subcellularLocation>
</comment>
<dbReference type="PANTHER" id="PTHR14269">
    <property type="entry name" value="CDP-DIACYLGLYCEROL--GLYCEROL-3-PHOSPHATE 3-PHOSPHATIDYLTRANSFERASE-RELATED"/>
    <property type="match status" value="1"/>
</dbReference>
<keyword evidence="4 12" id="KW-0808">Transferase</keyword>
<dbReference type="InterPro" id="IPR004570">
    <property type="entry name" value="Phosphatidylglycerol_P_synth"/>
</dbReference>
<sequence>MKTLVKKNFANWLTISRIILIVPLLTFLIISYYYKAYNSYFSWPISFFLLAFFIFLLASFTDFLDGWFARKYKTVSNFGKIFDPIADKILVASVLISFVAMNITPWYLVIIFFLRDISVDGLRIFAASKNIVVAASFWGKLKTVLQIIAISVCFLCAPLIINSLNYWLINLPLILASLVSLFSGILYIKQILSKIF</sequence>
<dbReference type="PROSITE" id="PS00379">
    <property type="entry name" value="CDP_ALCOHOL_P_TRANSF"/>
    <property type="match status" value="1"/>
</dbReference>
<evidence type="ECO:0000256" key="10">
    <source>
        <dbReference type="ARBA" id="ARBA00023264"/>
    </source>
</evidence>
<evidence type="ECO:0000256" key="3">
    <source>
        <dbReference type="ARBA" id="ARBA00022516"/>
    </source>
</evidence>
<feature type="transmembrane region" description="Helical" evidence="13">
    <location>
        <begin position="40"/>
        <end position="68"/>
    </location>
</feature>
<dbReference type="RefSeq" id="WP_022934974.1">
    <property type="nucleotide sequence ID" value="NZ_CP007154.1"/>
</dbReference>
<protein>
    <recommendedName>
        <fullName evidence="11">CDP-diacylglycerol--glycerol-3-phosphate 3-phosphatidyltransferase</fullName>
        <ecNumber evidence="11">2.7.8.5</ecNumber>
    </recommendedName>
</protein>
<keyword evidence="8 13" id="KW-0472">Membrane</keyword>
<name>W5USS1_9BACT</name>
<evidence type="ECO:0000256" key="11">
    <source>
        <dbReference type="NCBIfam" id="TIGR00560"/>
    </source>
</evidence>
<evidence type="ECO:0000256" key="6">
    <source>
        <dbReference type="ARBA" id="ARBA00022989"/>
    </source>
</evidence>
<organism evidence="14 15">
    <name type="scientific">Mesomycoplasma bovoculi M165/69</name>
    <dbReference type="NCBI Taxonomy" id="743966"/>
    <lineage>
        <taxon>Bacteria</taxon>
        <taxon>Bacillati</taxon>
        <taxon>Mycoplasmatota</taxon>
        <taxon>Mycoplasmoidales</taxon>
        <taxon>Metamycoplasmataceae</taxon>
        <taxon>Mesomycoplasma</taxon>
    </lineage>
</organism>
<keyword evidence="15" id="KW-1185">Reference proteome</keyword>
<keyword evidence="7" id="KW-0443">Lipid metabolism</keyword>
<dbReference type="InterPro" id="IPR043130">
    <property type="entry name" value="CDP-OH_PTrfase_TM_dom"/>
</dbReference>
<accession>W5USS1</accession>
<dbReference type="NCBIfam" id="TIGR00560">
    <property type="entry name" value="pgsA"/>
    <property type="match status" value="1"/>
</dbReference>
<dbReference type="STRING" id="743966.MYB_00825"/>
<evidence type="ECO:0000256" key="5">
    <source>
        <dbReference type="ARBA" id="ARBA00022692"/>
    </source>
</evidence>
<evidence type="ECO:0000256" key="2">
    <source>
        <dbReference type="ARBA" id="ARBA00010441"/>
    </source>
</evidence>
<evidence type="ECO:0000256" key="1">
    <source>
        <dbReference type="ARBA" id="ARBA00004141"/>
    </source>
</evidence>
<feature type="transmembrane region" description="Helical" evidence="13">
    <location>
        <begin position="12"/>
        <end position="34"/>
    </location>
</feature>
<dbReference type="Proteomes" id="UP000019229">
    <property type="component" value="Chromosome"/>
</dbReference>
<reference evidence="14 15" key="1">
    <citation type="journal article" date="2014" name="Genome Announc.">
        <title>Complete Genome Sequence of Mycoplasma bovoculi Strain M165/69T (ATCC 29104).</title>
        <authorList>
            <person name="Calcutt M.J."/>
            <person name="Foecking M.F."/>
        </authorList>
    </citation>
    <scope>NUCLEOTIDE SEQUENCE [LARGE SCALE GENOMIC DNA]</scope>
    <source>
        <strain evidence="14">M165/69</strain>
    </source>
</reference>
<dbReference type="InterPro" id="IPR000462">
    <property type="entry name" value="CDP-OH_P_trans"/>
</dbReference>
<comment type="similarity">
    <text evidence="2 12">Belongs to the CDP-alcohol phosphatidyltransferase class-I family.</text>
</comment>
<feature type="transmembrane region" description="Helical" evidence="13">
    <location>
        <begin position="144"/>
        <end position="161"/>
    </location>
</feature>
<dbReference type="GO" id="GO:0016020">
    <property type="term" value="C:membrane"/>
    <property type="evidence" value="ECO:0007669"/>
    <property type="project" value="UniProtKB-SubCell"/>
</dbReference>
<dbReference type="Gene3D" id="1.20.120.1760">
    <property type="match status" value="1"/>
</dbReference>
<evidence type="ECO:0000256" key="12">
    <source>
        <dbReference type="RuleBase" id="RU003750"/>
    </source>
</evidence>
<proteinExistence type="inferred from homology"/>